<feature type="transmembrane region" description="Helical" evidence="1">
    <location>
        <begin position="89"/>
        <end position="112"/>
    </location>
</feature>
<keyword evidence="1" id="KW-1133">Transmembrane helix</keyword>
<feature type="transmembrane region" description="Helical" evidence="1">
    <location>
        <begin position="226"/>
        <end position="249"/>
    </location>
</feature>
<feature type="transmembrane region" description="Helical" evidence="1">
    <location>
        <begin position="287"/>
        <end position="307"/>
    </location>
</feature>
<feature type="transmembrane region" description="Helical" evidence="1">
    <location>
        <begin position="199"/>
        <end position="219"/>
    </location>
</feature>
<evidence type="ECO:0000256" key="1">
    <source>
        <dbReference type="SAM" id="Phobius"/>
    </source>
</evidence>
<keyword evidence="1" id="KW-0812">Transmembrane</keyword>
<dbReference type="Proteomes" id="UP001206983">
    <property type="component" value="Unassembled WGS sequence"/>
</dbReference>
<organism evidence="2 3">
    <name type="scientific">Methanolobus chelungpuianus</name>
    <dbReference type="NCBI Taxonomy" id="502115"/>
    <lineage>
        <taxon>Archaea</taxon>
        <taxon>Methanobacteriati</taxon>
        <taxon>Methanobacteriota</taxon>
        <taxon>Stenosarchaea group</taxon>
        <taxon>Methanomicrobia</taxon>
        <taxon>Methanosarcinales</taxon>
        <taxon>Methanosarcinaceae</taxon>
        <taxon>Methanolobus</taxon>
    </lineage>
</organism>
<feature type="transmembrane region" description="Helical" evidence="1">
    <location>
        <begin position="170"/>
        <end position="187"/>
    </location>
</feature>
<feature type="transmembrane region" description="Helical" evidence="1">
    <location>
        <begin position="255"/>
        <end position="275"/>
    </location>
</feature>
<evidence type="ECO:0000313" key="3">
    <source>
        <dbReference type="Proteomes" id="UP001206983"/>
    </source>
</evidence>
<gene>
    <name evidence="2" type="ORF">PV02_09815</name>
</gene>
<reference evidence="2 3" key="1">
    <citation type="journal article" date="2011" name="Appl. Environ. Microbiol.">
        <title>Methanogenic archaea isolated from Taiwan's Chelungpu fault.</title>
        <authorList>
            <person name="Wu S.Y."/>
            <person name="Lai M.C."/>
        </authorList>
    </citation>
    <scope>NUCLEOTIDE SEQUENCE [LARGE SCALE GENOMIC DNA]</scope>
    <source>
        <strain evidence="2 3">St545Mb</strain>
    </source>
</reference>
<feature type="transmembrane region" description="Helical" evidence="1">
    <location>
        <begin position="373"/>
        <end position="392"/>
    </location>
</feature>
<feature type="transmembrane region" description="Helical" evidence="1">
    <location>
        <begin position="34"/>
        <end position="55"/>
    </location>
</feature>
<keyword evidence="1" id="KW-0472">Membrane</keyword>
<dbReference type="EMBL" id="JTEO01000005">
    <property type="protein sequence ID" value="MCQ6963393.1"/>
    <property type="molecule type" value="Genomic_DNA"/>
</dbReference>
<keyword evidence="3" id="KW-1185">Reference proteome</keyword>
<protein>
    <submittedName>
        <fullName evidence="2">Uncharacterized protein</fullName>
    </submittedName>
</protein>
<comment type="caution">
    <text evidence="2">The sequence shown here is derived from an EMBL/GenBank/DDBJ whole genome shotgun (WGS) entry which is preliminary data.</text>
</comment>
<sequence>MLGSYLAVPMILAPILYVRQKNNRDYFSEIDSKYYYLFPALFFVFFAISIALLYFNAIRPYSYYAVITVMATLILAQILFFPTGRSRSMLILFQSSLLLLDIIWGVSLNYFFSIERTDSFFHSWMIQILVEEGTINENFDLYRNFPLWHILCAAIYKVSAMDMSYYKAMYLVNGVIFAAIPPGVYILSKKLFTEEKVALLAALFVSFYPEVLKYGIAALARSPISFLGILLVITLLYHRSFAATLMAIAMTISIIVFHTVSIPFLLAVFAVLYLLQRIYGVVSEQEIVDADYLAFAVAAMLAYWMYISISLFETIINNITASAPDEVSTRGVFLAPLNELFNYLHYSPLLFFLLIGTLEALRKDRIPHGVKVVCIAALLFTAVSFPGPGLLITKLGGNFNIDRFGEYVFFLIVFAASFGFYTIYTRSRRHLKSTLIILFMILVFLSVSNDFIASDNPLVKRPFYTFYLTEEEVNGFDHAGNTSRGFVMSDFVTTRYMYFTYYREKSHILEVDNQTQNIVKGNDSDLVLIRKGELERRPLRFYIAEKGFIKEPSIDDSLEYYYPSNKKLWSSLNKYDKIYDSSSISTYI</sequence>
<dbReference type="AlphaFoldDB" id="A0AAE3HC72"/>
<feature type="transmembrane region" description="Helical" evidence="1">
    <location>
        <begin position="404"/>
        <end position="423"/>
    </location>
</feature>
<feature type="transmembrane region" description="Helical" evidence="1">
    <location>
        <begin position="343"/>
        <end position="361"/>
    </location>
</feature>
<evidence type="ECO:0000313" key="2">
    <source>
        <dbReference type="EMBL" id="MCQ6963393.1"/>
    </source>
</evidence>
<name>A0AAE3HC72_9EURY</name>
<accession>A0AAE3HC72</accession>
<feature type="transmembrane region" description="Helical" evidence="1">
    <location>
        <begin position="435"/>
        <end position="453"/>
    </location>
</feature>
<feature type="transmembrane region" description="Helical" evidence="1">
    <location>
        <begin position="61"/>
        <end position="82"/>
    </location>
</feature>
<proteinExistence type="predicted"/>